<name>A0AAD1YEM5_9CLOT</name>
<evidence type="ECO:0000313" key="2">
    <source>
        <dbReference type="EMBL" id="CAI3577166.1"/>
    </source>
</evidence>
<accession>A0AAD1YEM5</accession>
<dbReference type="AlphaFoldDB" id="A0AAD1YEM5"/>
<dbReference type="GO" id="GO:0003677">
    <property type="term" value="F:DNA binding"/>
    <property type="evidence" value="ECO:0007669"/>
    <property type="project" value="InterPro"/>
</dbReference>
<dbReference type="Gene3D" id="1.10.260.40">
    <property type="entry name" value="lambda repressor-like DNA-binding domains"/>
    <property type="match status" value="1"/>
</dbReference>
<organism evidence="2 3">
    <name type="scientific">Clostridium neonatale</name>
    <dbReference type="NCBI Taxonomy" id="137838"/>
    <lineage>
        <taxon>Bacteria</taxon>
        <taxon>Bacillati</taxon>
        <taxon>Bacillota</taxon>
        <taxon>Clostridia</taxon>
        <taxon>Eubacteriales</taxon>
        <taxon>Clostridiaceae</taxon>
        <taxon>Clostridium</taxon>
    </lineage>
</organism>
<evidence type="ECO:0000259" key="1">
    <source>
        <dbReference type="PROSITE" id="PS50943"/>
    </source>
</evidence>
<dbReference type="EMBL" id="CAMTCP010000166">
    <property type="protein sequence ID" value="CAI3577166.1"/>
    <property type="molecule type" value="Genomic_DNA"/>
</dbReference>
<dbReference type="SUPFAM" id="SSF47413">
    <property type="entry name" value="lambda repressor-like DNA-binding domains"/>
    <property type="match status" value="1"/>
</dbReference>
<dbReference type="SMART" id="SM00530">
    <property type="entry name" value="HTH_XRE"/>
    <property type="match status" value="1"/>
</dbReference>
<dbReference type="PROSITE" id="PS50943">
    <property type="entry name" value="HTH_CROC1"/>
    <property type="match status" value="1"/>
</dbReference>
<dbReference type="RefSeq" id="WP_317049324.1">
    <property type="nucleotide sequence ID" value="NZ_CAMRXC010000133.1"/>
</dbReference>
<dbReference type="Pfam" id="PF13443">
    <property type="entry name" value="HTH_26"/>
    <property type="match status" value="1"/>
</dbReference>
<proteinExistence type="predicted"/>
<sequence>MKNKIKQFISEKGLRVMFVVEKVGLSTSSFYEIMNGKAVPSLRNARKIADALEVSLDELFPEEDFKEEK</sequence>
<dbReference type="Proteomes" id="UP001189143">
    <property type="component" value="Unassembled WGS sequence"/>
</dbReference>
<dbReference type="InterPro" id="IPR001387">
    <property type="entry name" value="Cro/C1-type_HTH"/>
</dbReference>
<dbReference type="CDD" id="cd00093">
    <property type="entry name" value="HTH_XRE"/>
    <property type="match status" value="1"/>
</dbReference>
<dbReference type="InterPro" id="IPR010982">
    <property type="entry name" value="Lambda_DNA-bd_dom_sf"/>
</dbReference>
<protein>
    <recommendedName>
        <fullName evidence="1">HTH cro/C1-type domain-containing protein</fullName>
    </recommendedName>
</protein>
<reference evidence="2" key="1">
    <citation type="submission" date="2022-10" db="EMBL/GenBank/DDBJ databases">
        <authorList>
            <person name="Aires J."/>
            <person name="Mesa V."/>
        </authorList>
    </citation>
    <scope>NUCLEOTIDE SEQUENCE</scope>
    <source>
        <strain evidence="2">Clostridium neonatale JD116</strain>
    </source>
</reference>
<feature type="domain" description="HTH cro/C1-type" evidence="1">
    <location>
        <begin position="21"/>
        <end position="59"/>
    </location>
</feature>
<comment type="caution">
    <text evidence="2">The sequence shown here is derived from an EMBL/GenBank/DDBJ whole genome shotgun (WGS) entry which is preliminary data.</text>
</comment>
<gene>
    <name evidence="2" type="ORF">CNEO2_240009</name>
</gene>
<evidence type="ECO:0000313" key="3">
    <source>
        <dbReference type="Proteomes" id="UP001189143"/>
    </source>
</evidence>